<organism evidence="2 3">
    <name type="scientific">Stylosanthes scabra</name>
    <dbReference type="NCBI Taxonomy" id="79078"/>
    <lineage>
        <taxon>Eukaryota</taxon>
        <taxon>Viridiplantae</taxon>
        <taxon>Streptophyta</taxon>
        <taxon>Embryophyta</taxon>
        <taxon>Tracheophyta</taxon>
        <taxon>Spermatophyta</taxon>
        <taxon>Magnoliopsida</taxon>
        <taxon>eudicotyledons</taxon>
        <taxon>Gunneridae</taxon>
        <taxon>Pentapetalae</taxon>
        <taxon>rosids</taxon>
        <taxon>fabids</taxon>
        <taxon>Fabales</taxon>
        <taxon>Fabaceae</taxon>
        <taxon>Papilionoideae</taxon>
        <taxon>50 kb inversion clade</taxon>
        <taxon>dalbergioids sensu lato</taxon>
        <taxon>Dalbergieae</taxon>
        <taxon>Pterocarpus clade</taxon>
        <taxon>Stylosanthes</taxon>
    </lineage>
</organism>
<proteinExistence type="predicted"/>
<evidence type="ECO:0000313" key="3">
    <source>
        <dbReference type="Proteomes" id="UP001341840"/>
    </source>
</evidence>
<gene>
    <name evidence="2" type="ORF">PIB30_058255</name>
</gene>
<feature type="region of interest" description="Disordered" evidence="1">
    <location>
        <begin position="34"/>
        <end position="61"/>
    </location>
</feature>
<feature type="region of interest" description="Disordered" evidence="1">
    <location>
        <begin position="1"/>
        <end position="21"/>
    </location>
</feature>
<feature type="compositionally biased region" description="Basic residues" evidence="1">
    <location>
        <begin position="37"/>
        <end position="48"/>
    </location>
</feature>
<sequence>MTLHSMPVSNPGPQARRPCSLPLGLHMDRIRSADPRSRHHKHRPHHHLSAGATTLQGSSSIRHSSSSPIFTLDHRFDAAIVYSSSSSLVAASSSCFSWRLGFPSTSFFSHPAHRSARCSVLPFCQSPRRIAYGRRVIVFFLVEVSGG</sequence>
<reference evidence="2 3" key="1">
    <citation type="journal article" date="2023" name="Plants (Basel)">
        <title>Bridging the Gap: Combining Genomics and Transcriptomics Approaches to Understand Stylosanthes scabra, an Orphan Legume from the Brazilian Caatinga.</title>
        <authorList>
            <person name="Ferreira-Neto J.R.C."/>
            <person name="da Silva M.D."/>
            <person name="Binneck E."/>
            <person name="de Melo N.F."/>
            <person name="da Silva R.H."/>
            <person name="de Melo A.L.T.M."/>
            <person name="Pandolfi V."/>
            <person name="Bustamante F.O."/>
            <person name="Brasileiro-Vidal A.C."/>
            <person name="Benko-Iseppon A.M."/>
        </authorList>
    </citation>
    <scope>NUCLEOTIDE SEQUENCE [LARGE SCALE GENOMIC DNA]</scope>
    <source>
        <tissue evidence="2">Leaves</tissue>
    </source>
</reference>
<evidence type="ECO:0000313" key="2">
    <source>
        <dbReference type="EMBL" id="MED6209807.1"/>
    </source>
</evidence>
<keyword evidence="3" id="KW-1185">Reference proteome</keyword>
<dbReference type="Proteomes" id="UP001341840">
    <property type="component" value="Unassembled WGS sequence"/>
</dbReference>
<protein>
    <submittedName>
        <fullName evidence="2">Uncharacterized protein</fullName>
    </submittedName>
</protein>
<evidence type="ECO:0000256" key="1">
    <source>
        <dbReference type="SAM" id="MobiDB-lite"/>
    </source>
</evidence>
<comment type="caution">
    <text evidence="2">The sequence shown here is derived from an EMBL/GenBank/DDBJ whole genome shotgun (WGS) entry which is preliminary data.</text>
</comment>
<dbReference type="EMBL" id="JASCZI010242142">
    <property type="protein sequence ID" value="MED6209807.1"/>
    <property type="molecule type" value="Genomic_DNA"/>
</dbReference>
<name>A0ABU6YHE3_9FABA</name>
<accession>A0ABU6YHE3</accession>